<dbReference type="GO" id="GO:0005886">
    <property type="term" value="C:plasma membrane"/>
    <property type="evidence" value="ECO:0007669"/>
    <property type="project" value="UniProtKB-SubCell"/>
</dbReference>
<name>A0A1Q6DV12_METT1</name>
<comment type="subcellular location">
    <subcellularLocation>
        <location evidence="1">Cell membrane</location>
        <topology evidence="1">Multi-pass membrane protein</topology>
    </subcellularLocation>
</comment>
<dbReference type="Pfam" id="PF00924">
    <property type="entry name" value="MS_channel_2nd"/>
    <property type="match status" value="1"/>
</dbReference>
<evidence type="ECO:0000256" key="3">
    <source>
        <dbReference type="ARBA" id="ARBA00022475"/>
    </source>
</evidence>
<evidence type="ECO:0000313" key="10">
    <source>
        <dbReference type="EMBL" id="OKY78183.1"/>
    </source>
</evidence>
<evidence type="ECO:0000256" key="6">
    <source>
        <dbReference type="ARBA" id="ARBA00023136"/>
    </source>
</evidence>
<protein>
    <submittedName>
        <fullName evidence="10">Small-conductance mechanosensitive channel, MscC family</fullName>
    </submittedName>
</protein>
<feature type="transmembrane region" description="Helical" evidence="7">
    <location>
        <begin position="20"/>
        <end position="42"/>
    </location>
</feature>
<dbReference type="PANTHER" id="PTHR30221">
    <property type="entry name" value="SMALL-CONDUCTANCE MECHANOSENSITIVE CHANNEL"/>
    <property type="match status" value="1"/>
</dbReference>
<feature type="transmembrane region" description="Helical" evidence="7">
    <location>
        <begin position="62"/>
        <end position="81"/>
    </location>
</feature>
<dbReference type="InterPro" id="IPR045275">
    <property type="entry name" value="MscS_archaea/bacteria_type"/>
</dbReference>
<comment type="similarity">
    <text evidence="2">Belongs to the MscS (TC 1.A.23) family.</text>
</comment>
<proteinExistence type="inferred from homology"/>
<dbReference type="EMBL" id="MSDW01000001">
    <property type="protein sequence ID" value="OKY78183.1"/>
    <property type="molecule type" value="Genomic_DNA"/>
</dbReference>
<keyword evidence="6 7" id="KW-0472">Membrane</keyword>
<dbReference type="InterPro" id="IPR010920">
    <property type="entry name" value="LSM_dom_sf"/>
</dbReference>
<evidence type="ECO:0000256" key="1">
    <source>
        <dbReference type="ARBA" id="ARBA00004651"/>
    </source>
</evidence>
<feature type="domain" description="Mechanosensitive ion channel MscS" evidence="8">
    <location>
        <begin position="104"/>
        <end position="170"/>
    </location>
</feature>
<dbReference type="Gene3D" id="3.30.70.100">
    <property type="match status" value="1"/>
</dbReference>
<dbReference type="SUPFAM" id="SSF82861">
    <property type="entry name" value="Mechanosensitive channel protein MscS (YggB), transmembrane region"/>
    <property type="match status" value="1"/>
</dbReference>
<feature type="domain" description="Mechanosensitive ion channel MscS C-terminal" evidence="9">
    <location>
        <begin position="177"/>
        <end position="259"/>
    </location>
</feature>
<evidence type="ECO:0000313" key="11">
    <source>
        <dbReference type="Proteomes" id="UP000185744"/>
    </source>
</evidence>
<dbReference type="Gene3D" id="2.30.30.60">
    <property type="match status" value="1"/>
</dbReference>
<evidence type="ECO:0000256" key="2">
    <source>
        <dbReference type="ARBA" id="ARBA00008017"/>
    </source>
</evidence>
<dbReference type="Proteomes" id="UP000185744">
    <property type="component" value="Unassembled WGS sequence"/>
</dbReference>
<dbReference type="Gene3D" id="1.10.287.1260">
    <property type="match status" value="1"/>
</dbReference>
<dbReference type="InterPro" id="IPR023408">
    <property type="entry name" value="MscS_beta-dom_sf"/>
</dbReference>
<accession>A0A1Q6DV12</accession>
<keyword evidence="4 7" id="KW-0812">Transmembrane</keyword>
<dbReference type="InterPro" id="IPR011066">
    <property type="entry name" value="MscS_channel_C_sf"/>
</dbReference>
<dbReference type="InterPro" id="IPR006685">
    <property type="entry name" value="MscS_channel_2nd"/>
</dbReference>
<dbReference type="InterPro" id="IPR049278">
    <property type="entry name" value="MS_channel_C"/>
</dbReference>
<keyword evidence="3" id="KW-1003">Cell membrane</keyword>
<evidence type="ECO:0000259" key="9">
    <source>
        <dbReference type="Pfam" id="PF21082"/>
    </source>
</evidence>
<dbReference type="STRING" id="1903181.BTN85_0668"/>
<organism evidence="10 11">
    <name type="scientific">Methanohalarchaeum thermophilum</name>
    <dbReference type="NCBI Taxonomy" id="1903181"/>
    <lineage>
        <taxon>Archaea</taxon>
        <taxon>Methanobacteriati</taxon>
        <taxon>Methanobacteriota</taxon>
        <taxon>Methanonatronarchaeia</taxon>
        <taxon>Methanonatronarchaeales</taxon>
        <taxon>Methanonatronarchaeaceae</taxon>
        <taxon>Candidatus Methanohalarchaeum</taxon>
    </lineage>
</organism>
<dbReference type="AlphaFoldDB" id="A0A1Q6DV12"/>
<dbReference type="SUPFAM" id="SSF50182">
    <property type="entry name" value="Sm-like ribonucleoproteins"/>
    <property type="match status" value="1"/>
</dbReference>
<evidence type="ECO:0000256" key="7">
    <source>
        <dbReference type="SAM" id="Phobius"/>
    </source>
</evidence>
<dbReference type="InterPro" id="IPR011014">
    <property type="entry name" value="MscS_channel_TM-2"/>
</dbReference>
<keyword evidence="5 7" id="KW-1133">Transmembrane helix</keyword>
<reference evidence="10" key="1">
    <citation type="submission" date="2016-12" db="EMBL/GenBank/DDBJ databases">
        <title>Discovery of methanogenic haloarchaea.</title>
        <authorList>
            <person name="Sorokin D.Y."/>
            <person name="Makarova K.S."/>
            <person name="Abbas B."/>
            <person name="Ferrer M."/>
            <person name="Golyshin P.N."/>
        </authorList>
    </citation>
    <scope>NUCLEOTIDE SEQUENCE [LARGE SCALE GENOMIC DNA]</scope>
    <source>
        <strain evidence="10">HMET1</strain>
    </source>
</reference>
<feature type="transmembrane region" description="Helical" evidence="7">
    <location>
        <begin position="87"/>
        <end position="117"/>
    </location>
</feature>
<dbReference type="InParanoid" id="A0A1Q6DV12"/>
<dbReference type="Pfam" id="PF21082">
    <property type="entry name" value="MS_channel_3rd"/>
    <property type="match status" value="1"/>
</dbReference>
<dbReference type="GO" id="GO:0008381">
    <property type="term" value="F:mechanosensitive monoatomic ion channel activity"/>
    <property type="evidence" value="ECO:0007669"/>
    <property type="project" value="InterPro"/>
</dbReference>
<keyword evidence="11" id="KW-1185">Reference proteome</keyword>
<evidence type="ECO:0000256" key="5">
    <source>
        <dbReference type="ARBA" id="ARBA00022989"/>
    </source>
</evidence>
<sequence>MNLEEFLSQSIPVIDITYGKILLSIFVLVFGYLAVTLLVHYVRRSMDKADMSELLIEFTGRITKLLLLIVVLVAAVGALGFDVGSGLVSIAVVFGFVIGFAFQDILGNLAAGFMIALTKPFKAGEFVEAAGKTGNIKNVGISNTVLLTGDNKKVIIPNSEVWGSSITNYTTMDTRRIDLTIGIGYDDNIGKAMEVISNIVKNHEKVLKEPSPTIATNELGGSSVNLIVRPWVKTSDYWPVKRELLKQIKERFEKEEIELPYPQTDIHLFKEN</sequence>
<evidence type="ECO:0000259" key="8">
    <source>
        <dbReference type="Pfam" id="PF00924"/>
    </source>
</evidence>
<dbReference type="PANTHER" id="PTHR30221:SF19">
    <property type="entry name" value="SMALL-CONDUCTANCE MECHANOSENSITIVE CHANNEL"/>
    <property type="match status" value="1"/>
</dbReference>
<comment type="caution">
    <text evidence="10">The sequence shown here is derived from an EMBL/GenBank/DDBJ whole genome shotgun (WGS) entry which is preliminary data.</text>
</comment>
<dbReference type="SUPFAM" id="SSF82689">
    <property type="entry name" value="Mechanosensitive channel protein MscS (YggB), C-terminal domain"/>
    <property type="match status" value="1"/>
</dbReference>
<evidence type="ECO:0000256" key="4">
    <source>
        <dbReference type="ARBA" id="ARBA00022692"/>
    </source>
</evidence>
<gene>
    <name evidence="10" type="ORF">BTN85_0668</name>
</gene>